<name>A0A9Q1QHP7_9CARY</name>
<dbReference type="Gene3D" id="2.40.70.10">
    <property type="entry name" value="Acid Proteases"/>
    <property type="match status" value="1"/>
</dbReference>
<feature type="region of interest" description="Disordered" evidence="1">
    <location>
        <begin position="1"/>
        <end position="20"/>
    </location>
</feature>
<evidence type="ECO:0000256" key="1">
    <source>
        <dbReference type="SAM" id="MobiDB-lite"/>
    </source>
</evidence>
<dbReference type="EMBL" id="JAKOGI010000131">
    <property type="protein sequence ID" value="KAJ8442978.1"/>
    <property type="molecule type" value="Genomic_DNA"/>
</dbReference>
<dbReference type="Proteomes" id="UP001153076">
    <property type="component" value="Unassembled WGS sequence"/>
</dbReference>
<dbReference type="PANTHER" id="PTHR33240">
    <property type="entry name" value="OS08G0508500 PROTEIN"/>
    <property type="match status" value="1"/>
</dbReference>
<gene>
    <name evidence="2" type="ORF">Cgig2_019551</name>
</gene>
<protein>
    <submittedName>
        <fullName evidence="2">Uncharacterized protein</fullName>
    </submittedName>
</protein>
<reference evidence="2" key="1">
    <citation type="submission" date="2022-04" db="EMBL/GenBank/DDBJ databases">
        <title>Carnegiea gigantea Genome sequencing and assembly v2.</title>
        <authorList>
            <person name="Copetti D."/>
            <person name="Sanderson M.J."/>
            <person name="Burquez A."/>
            <person name="Wojciechowski M.F."/>
        </authorList>
    </citation>
    <scope>NUCLEOTIDE SEQUENCE</scope>
    <source>
        <strain evidence="2">SGP5-SGP5p</strain>
        <tissue evidence="2">Aerial part</tissue>
    </source>
</reference>
<comment type="caution">
    <text evidence="2">The sequence shown here is derived from an EMBL/GenBank/DDBJ whole genome shotgun (WGS) entry which is preliminary data.</text>
</comment>
<dbReference type="InterPro" id="IPR021109">
    <property type="entry name" value="Peptidase_aspartic_dom_sf"/>
</dbReference>
<dbReference type="PANTHER" id="PTHR33240:SF17">
    <property type="entry name" value="EUKARYOTIC PEPTIDE CHAIN RELEASE FACTOR GTP-BINDING SUBUNIT-LIKE"/>
    <property type="match status" value="1"/>
</dbReference>
<dbReference type="SUPFAM" id="SSF50630">
    <property type="entry name" value="Acid proteases"/>
    <property type="match status" value="1"/>
</dbReference>
<evidence type="ECO:0000313" key="2">
    <source>
        <dbReference type="EMBL" id="KAJ8442978.1"/>
    </source>
</evidence>
<evidence type="ECO:0000313" key="3">
    <source>
        <dbReference type="Proteomes" id="UP001153076"/>
    </source>
</evidence>
<feature type="compositionally biased region" description="Pro residues" evidence="1">
    <location>
        <begin position="10"/>
        <end position="20"/>
    </location>
</feature>
<keyword evidence="3" id="KW-1185">Reference proteome</keyword>
<dbReference type="AlphaFoldDB" id="A0A9Q1QHP7"/>
<organism evidence="2 3">
    <name type="scientific">Carnegiea gigantea</name>
    <dbReference type="NCBI Taxonomy" id="171969"/>
    <lineage>
        <taxon>Eukaryota</taxon>
        <taxon>Viridiplantae</taxon>
        <taxon>Streptophyta</taxon>
        <taxon>Embryophyta</taxon>
        <taxon>Tracheophyta</taxon>
        <taxon>Spermatophyta</taxon>
        <taxon>Magnoliopsida</taxon>
        <taxon>eudicotyledons</taxon>
        <taxon>Gunneridae</taxon>
        <taxon>Pentapetalae</taxon>
        <taxon>Caryophyllales</taxon>
        <taxon>Cactineae</taxon>
        <taxon>Cactaceae</taxon>
        <taxon>Cactoideae</taxon>
        <taxon>Echinocereeae</taxon>
        <taxon>Carnegiea</taxon>
    </lineage>
</organism>
<proteinExistence type="predicted"/>
<dbReference type="CDD" id="cd00303">
    <property type="entry name" value="retropepsin_like"/>
    <property type="match status" value="1"/>
</dbReference>
<dbReference type="OrthoDB" id="2919534at2759"/>
<sequence length="234" mass="25755">MEVRRHPMLRRPPPMTAPPKPTKYCEFHKQSEHTTVECRKLKKTLHELADKCQIDCFLKKGPMSPLQGTRACAAPARDEECSTEAVANIARAEQGTRVTVPTMVFGGREAAHFAPPHNDSLVVEMKVASAIIWRILIDTGSSVNIITWDCPQKLTYAGRDIVPLVHPILGFGGQEVNPSSMIRLSLCFGDKLKVRNLEADFLVVDVPTAYNVILGCPILHKPSASSRAPSDGVH</sequence>
<accession>A0A9Q1QHP7</accession>